<evidence type="ECO:0000256" key="1">
    <source>
        <dbReference type="ARBA" id="ARBA00004606"/>
    </source>
</evidence>
<dbReference type="PANTHER" id="PTHR23033:SF14">
    <property type="entry name" value="GLYCOPROTEIN-N-ACETYLGALACTOSAMINE 3-BETA-GALACTOSYLTRANSFERASE 1-RELATED"/>
    <property type="match status" value="1"/>
</dbReference>
<evidence type="ECO:0000256" key="6">
    <source>
        <dbReference type="ARBA" id="ARBA00022679"/>
    </source>
</evidence>
<evidence type="ECO:0000256" key="8">
    <source>
        <dbReference type="ARBA" id="ARBA00022741"/>
    </source>
</evidence>
<evidence type="ECO:0000256" key="10">
    <source>
        <dbReference type="ARBA" id="ARBA00022989"/>
    </source>
</evidence>
<dbReference type="OrthoDB" id="414175at2759"/>
<dbReference type="EMBL" id="MTYJ01000301">
    <property type="protein sequence ID" value="OWA53078.1"/>
    <property type="molecule type" value="Genomic_DNA"/>
</dbReference>
<keyword evidence="5" id="KW-0328">Glycosyltransferase</keyword>
<accession>A0A9X6NHU1</accession>
<evidence type="ECO:0000256" key="3">
    <source>
        <dbReference type="ARBA" id="ARBA00006462"/>
    </source>
</evidence>
<evidence type="ECO:0000256" key="7">
    <source>
        <dbReference type="ARBA" id="ARBA00022692"/>
    </source>
</evidence>
<evidence type="ECO:0000313" key="14">
    <source>
        <dbReference type="Proteomes" id="UP000192578"/>
    </source>
</evidence>
<dbReference type="GO" id="GO:0016020">
    <property type="term" value="C:membrane"/>
    <property type="evidence" value="ECO:0007669"/>
    <property type="project" value="UniProtKB-SubCell"/>
</dbReference>
<reference evidence="14" key="1">
    <citation type="submission" date="2017-01" db="EMBL/GenBank/DDBJ databases">
        <title>Comparative genomics of anhydrobiosis in the tardigrade Hypsibius dujardini.</title>
        <authorList>
            <person name="Yoshida Y."/>
            <person name="Koutsovoulos G."/>
            <person name="Laetsch D."/>
            <person name="Stevens L."/>
            <person name="Kumar S."/>
            <person name="Horikawa D."/>
            <person name="Ishino K."/>
            <person name="Komine S."/>
            <person name="Tomita M."/>
            <person name="Blaxter M."/>
            <person name="Arakawa K."/>
        </authorList>
    </citation>
    <scope>NUCLEOTIDE SEQUENCE [LARGE SCALE GENOMIC DNA]</scope>
    <source>
        <strain evidence="14">Z151</strain>
    </source>
</reference>
<evidence type="ECO:0000256" key="5">
    <source>
        <dbReference type="ARBA" id="ARBA00022676"/>
    </source>
</evidence>
<keyword evidence="8" id="KW-0547">Nucleotide-binding</keyword>
<proteinExistence type="inferred from homology"/>
<dbReference type="PANTHER" id="PTHR23033">
    <property type="entry name" value="BETA1,3-GALACTOSYLTRANSFERASE"/>
    <property type="match status" value="1"/>
</dbReference>
<keyword evidence="6" id="KW-0808">Transferase</keyword>
<sequence>MADVFTKYLTTKNLAHSDFQTFHSKITSEKDDDRDLYAAPQNQLDLLEFQNDSNVRIFCWILTSPATRNKTIAVHDTWAKRCDGYVFISSEEDAEFHVVNASLPEGRDYLWGKTKFALGHIYNNTLKDYDWFLKADDDTFVIMENLRRFLSNYSHADPLYFGCQFSPFTPQGYMSGGAGYVLSREAVRLFVEEGLAKGVCRTDDAGDALIRSWHVSL</sequence>
<dbReference type="GO" id="GO:0016263">
    <property type="term" value="F:glycoprotein-N-acetylgalactosamine 3-beta-galactosyltransferase activity"/>
    <property type="evidence" value="ECO:0007669"/>
    <property type="project" value="UniProtKB-EC"/>
</dbReference>
<evidence type="ECO:0000256" key="11">
    <source>
        <dbReference type="ARBA" id="ARBA00023136"/>
    </source>
</evidence>
<keyword evidence="9" id="KW-0735">Signal-anchor</keyword>
<dbReference type="EC" id="2.4.1.122" evidence="4"/>
<dbReference type="AlphaFoldDB" id="A0A9X6NHU1"/>
<keyword evidence="11" id="KW-0472">Membrane</keyword>
<dbReference type="GO" id="GO:0000166">
    <property type="term" value="F:nucleotide binding"/>
    <property type="evidence" value="ECO:0007669"/>
    <property type="project" value="UniProtKB-KW"/>
</dbReference>
<evidence type="ECO:0000256" key="2">
    <source>
        <dbReference type="ARBA" id="ARBA00004922"/>
    </source>
</evidence>
<dbReference type="InterPro" id="IPR026050">
    <property type="entry name" value="C1GALT1/C1GALT1_chp1"/>
</dbReference>
<keyword evidence="14" id="KW-1185">Reference proteome</keyword>
<dbReference type="Proteomes" id="UP000192578">
    <property type="component" value="Unassembled WGS sequence"/>
</dbReference>
<organism evidence="13 14">
    <name type="scientific">Hypsibius exemplaris</name>
    <name type="common">Freshwater tardigrade</name>
    <dbReference type="NCBI Taxonomy" id="2072580"/>
    <lineage>
        <taxon>Eukaryota</taxon>
        <taxon>Metazoa</taxon>
        <taxon>Ecdysozoa</taxon>
        <taxon>Tardigrada</taxon>
        <taxon>Eutardigrada</taxon>
        <taxon>Parachela</taxon>
        <taxon>Hypsibioidea</taxon>
        <taxon>Hypsibiidae</taxon>
        <taxon>Hypsibius</taxon>
    </lineage>
</organism>
<dbReference type="Pfam" id="PF02434">
    <property type="entry name" value="Fringe"/>
    <property type="match status" value="1"/>
</dbReference>
<comment type="caution">
    <text evidence="13">The sequence shown here is derived from an EMBL/GenBank/DDBJ whole genome shotgun (WGS) entry which is preliminary data.</text>
</comment>
<protein>
    <recommendedName>
        <fullName evidence="4">N-acetylgalactosaminide beta-1,3-galactosyltransferase</fullName>
        <ecNumber evidence="4">2.4.1.122</ecNumber>
    </recommendedName>
</protein>
<evidence type="ECO:0000256" key="9">
    <source>
        <dbReference type="ARBA" id="ARBA00022968"/>
    </source>
</evidence>
<comment type="similarity">
    <text evidence="3">Belongs to the glycosyltransferase 31 family. Beta3-Gal-T subfamily.</text>
</comment>
<keyword evidence="10" id="KW-1133">Transmembrane helix</keyword>
<keyword evidence="7" id="KW-0812">Transmembrane</keyword>
<feature type="domain" description="Fringe-like glycosyltransferase" evidence="12">
    <location>
        <begin position="73"/>
        <end position="189"/>
    </location>
</feature>
<dbReference type="InterPro" id="IPR003378">
    <property type="entry name" value="Fringe-like_glycosylTrfase"/>
</dbReference>
<dbReference type="Gene3D" id="3.90.550.50">
    <property type="match status" value="1"/>
</dbReference>
<evidence type="ECO:0000313" key="13">
    <source>
        <dbReference type="EMBL" id="OWA53078.1"/>
    </source>
</evidence>
<comment type="pathway">
    <text evidence="2">Protein modification; protein glycosylation.</text>
</comment>
<evidence type="ECO:0000259" key="12">
    <source>
        <dbReference type="Pfam" id="PF02434"/>
    </source>
</evidence>
<comment type="subcellular location">
    <subcellularLocation>
        <location evidence="1">Membrane</location>
        <topology evidence="1">Single-pass type II membrane protein</topology>
    </subcellularLocation>
</comment>
<name>A0A9X6NHU1_HYPEX</name>
<gene>
    <name evidence="13" type="ORF">BV898_17513</name>
</gene>
<evidence type="ECO:0000256" key="4">
    <source>
        <dbReference type="ARBA" id="ARBA00012557"/>
    </source>
</evidence>